<accession>A0AA36GG46</accession>
<name>A0AA36GG46_CYLNA</name>
<proteinExistence type="predicted"/>
<reference evidence="1" key="1">
    <citation type="submission" date="2023-07" db="EMBL/GenBank/DDBJ databases">
        <authorList>
            <consortium name="CYATHOMIX"/>
        </authorList>
    </citation>
    <scope>NUCLEOTIDE SEQUENCE</scope>
    <source>
        <strain evidence="1">N/A</strain>
    </source>
</reference>
<protein>
    <submittedName>
        <fullName evidence="1">Uncharacterized protein</fullName>
    </submittedName>
</protein>
<organism evidence="1 2">
    <name type="scientific">Cylicocyclus nassatus</name>
    <name type="common">Nematode worm</name>
    <dbReference type="NCBI Taxonomy" id="53992"/>
    <lineage>
        <taxon>Eukaryota</taxon>
        <taxon>Metazoa</taxon>
        <taxon>Ecdysozoa</taxon>
        <taxon>Nematoda</taxon>
        <taxon>Chromadorea</taxon>
        <taxon>Rhabditida</taxon>
        <taxon>Rhabditina</taxon>
        <taxon>Rhabditomorpha</taxon>
        <taxon>Strongyloidea</taxon>
        <taxon>Strongylidae</taxon>
        <taxon>Cylicocyclus</taxon>
    </lineage>
</organism>
<evidence type="ECO:0000313" key="2">
    <source>
        <dbReference type="Proteomes" id="UP001176961"/>
    </source>
</evidence>
<comment type="caution">
    <text evidence="1">The sequence shown here is derived from an EMBL/GenBank/DDBJ whole genome shotgun (WGS) entry which is preliminary data.</text>
</comment>
<sequence>MLNFSQASHAISTLLRAEERMRQRQLGFERTQRPQEVAAQGGNFAYVRLKSKALMATGAEYASAVKDPPRSSDILSAMVRVRVSDFDEARARDEDLSSGDHDSRE</sequence>
<gene>
    <name evidence="1" type="ORF">CYNAS_LOCUS2977</name>
</gene>
<keyword evidence="2" id="KW-1185">Reference proteome</keyword>
<dbReference type="EMBL" id="CATQJL010000001">
    <property type="protein sequence ID" value="CAJ0590994.1"/>
    <property type="molecule type" value="Genomic_DNA"/>
</dbReference>
<evidence type="ECO:0000313" key="1">
    <source>
        <dbReference type="EMBL" id="CAJ0590994.1"/>
    </source>
</evidence>
<dbReference type="Proteomes" id="UP001176961">
    <property type="component" value="Unassembled WGS sequence"/>
</dbReference>
<dbReference type="AlphaFoldDB" id="A0AA36GG46"/>